<feature type="binding site" evidence="3">
    <location>
        <begin position="58"/>
        <end position="61"/>
    </location>
    <ligand>
        <name>FAD</name>
        <dbReference type="ChEBI" id="CHEBI:57692"/>
    </ligand>
</feature>
<evidence type="ECO:0000256" key="3">
    <source>
        <dbReference type="PIRSR" id="PIRSR601613-1"/>
    </source>
</evidence>
<evidence type="ECO:0000313" key="6">
    <source>
        <dbReference type="EMBL" id="KAJ6057158.1"/>
    </source>
</evidence>
<dbReference type="PRINTS" id="PR00757">
    <property type="entry name" value="AMINEOXDASEF"/>
</dbReference>
<accession>A0AAD6IMN6</accession>
<dbReference type="InterPro" id="IPR001613">
    <property type="entry name" value="Flavin_amine_oxidase"/>
</dbReference>
<keyword evidence="7" id="KW-1185">Reference proteome</keyword>
<sequence length="472" mass="53528">MHIGVVGGGISGLYSALMLLRKGLSVTLLEATERLGGRIYTFHFPPCGLNKDPYFEAGAMRIPCTSMHNSVFDLVRYLNDHNPSEMKIRWIPYIMAHENNVAFVRGKKRQTNDMNLAAELGLPEEYCHQSAHDLLRGVVGEWISLLTSDFDYGFAKVLQYDEWSFRQYLRQIHQWPHAVIDFVEMMTSQTCQYDLSFTEVILQYMDFGTKEWVTIEGGMSRLINAIANLVGVQNIHMNAPVKGIHNDPNGKVSLSIGGFSPRTMSFDKVIMAIPLCSLNILLERPRWSFAKEQAIRATYYEPLYKMGLHFRTRFWEKSSRPCFGGQSTTDLRIRWVVYPSNDVGSNVSGVLLVYSWMTDATRWSTLPFEKRVELALHDLATFFGKLNGGLDVFEEFIEAHDIYWGSHPSTGGCMYLPGQFTRFSEESSRPEGNISFAGEHLSRHHAWIVGAVDSAGTTVKELLKGNFCEAKL</sequence>
<keyword evidence="4" id="KW-0274">FAD</keyword>
<dbReference type="InterPro" id="IPR002937">
    <property type="entry name" value="Amino_oxidase"/>
</dbReference>
<dbReference type="GO" id="GO:0009063">
    <property type="term" value="P:amino acid catabolic process"/>
    <property type="evidence" value="ECO:0007669"/>
    <property type="project" value="TreeGrafter"/>
</dbReference>
<dbReference type="EC" id="1.4.3.-" evidence="4"/>
<dbReference type="PANTHER" id="PTHR10742">
    <property type="entry name" value="FLAVIN MONOAMINE OXIDASE"/>
    <property type="match status" value="1"/>
</dbReference>
<evidence type="ECO:0000259" key="5">
    <source>
        <dbReference type="Pfam" id="PF01593"/>
    </source>
</evidence>
<comment type="similarity">
    <text evidence="4">Belongs to the flavin monoamine oxidase family.</text>
</comment>
<dbReference type="Proteomes" id="UP001219568">
    <property type="component" value="Unassembled WGS sequence"/>
</dbReference>
<comment type="cofactor">
    <cofactor evidence="1 4">
        <name>FAD</name>
        <dbReference type="ChEBI" id="CHEBI:57692"/>
    </cofactor>
</comment>
<dbReference type="GO" id="GO:0001716">
    <property type="term" value="F:L-amino-acid oxidase activity"/>
    <property type="evidence" value="ECO:0007669"/>
    <property type="project" value="TreeGrafter"/>
</dbReference>
<evidence type="ECO:0000313" key="7">
    <source>
        <dbReference type="Proteomes" id="UP001219568"/>
    </source>
</evidence>
<feature type="binding site" evidence="3">
    <location>
        <position position="241"/>
    </location>
    <ligand>
        <name>substrate</name>
    </ligand>
</feature>
<dbReference type="PANTHER" id="PTHR10742:SF342">
    <property type="entry name" value="AMINE OXIDASE"/>
    <property type="match status" value="1"/>
</dbReference>
<proteinExistence type="inferred from homology"/>
<dbReference type="SUPFAM" id="SSF51905">
    <property type="entry name" value="FAD/NAD(P)-binding domain"/>
    <property type="match status" value="1"/>
</dbReference>
<keyword evidence="4" id="KW-0285">Flavoprotein</keyword>
<comment type="caution">
    <text evidence="6">The sequence shown here is derived from an EMBL/GenBank/DDBJ whole genome shotgun (WGS) entry which is preliminary data.</text>
</comment>
<organism evidence="6 7">
    <name type="scientific">Penicillium canescens</name>
    <dbReference type="NCBI Taxonomy" id="5083"/>
    <lineage>
        <taxon>Eukaryota</taxon>
        <taxon>Fungi</taxon>
        <taxon>Dikarya</taxon>
        <taxon>Ascomycota</taxon>
        <taxon>Pezizomycotina</taxon>
        <taxon>Eurotiomycetes</taxon>
        <taxon>Eurotiomycetidae</taxon>
        <taxon>Eurotiales</taxon>
        <taxon>Aspergillaceae</taxon>
        <taxon>Penicillium</taxon>
    </lineage>
</organism>
<dbReference type="SUPFAM" id="SSF54373">
    <property type="entry name" value="FAD-linked reductases, C-terminal domain"/>
    <property type="match status" value="1"/>
</dbReference>
<feature type="binding site" evidence="3">
    <location>
        <position position="11"/>
    </location>
    <ligand>
        <name>FAD</name>
        <dbReference type="ChEBI" id="CHEBI:57692"/>
    </ligand>
</feature>
<evidence type="ECO:0000256" key="1">
    <source>
        <dbReference type="ARBA" id="ARBA00001974"/>
    </source>
</evidence>
<dbReference type="EMBL" id="JAQJZL010000001">
    <property type="protein sequence ID" value="KAJ6057158.1"/>
    <property type="molecule type" value="Genomic_DNA"/>
</dbReference>
<gene>
    <name evidence="6" type="ORF">N7460_000432</name>
</gene>
<dbReference type="Gene3D" id="3.90.660.10">
    <property type="match status" value="1"/>
</dbReference>
<feature type="binding site" evidence="3">
    <location>
        <begin position="30"/>
        <end position="31"/>
    </location>
    <ligand>
        <name>FAD</name>
        <dbReference type="ChEBI" id="CHEBI:57692"/>
    </ligand>
</feature>
<keyword evidence="2 4" id="KW-0560">Oxidoreductase</keyword>
<feature type="binding site" evidence="3">
    <location>
        <position position="439"/>
    </location>
    <ligand>
        <name>FAD</name>
        <dbReference type="ChEBI" id="CHEBI:57692"/>
    </ligand>
</feature>
<reference evidence="6" key="1">
    <citation type="journal article" date="2023" name="IMA Fungus">
        <title>Comparative genomic study of the Penicillium genus elucidates a diverse pangenome and 15 lateral gene transfer events.</title>
        <authorList>
            <person name="Petersen C."/>
            <person name="Sorensen T."/>
            <person name="Nielsen M.R."/>
            <person name="Sondergaard T.E."/>
            <person name="Sorensen J.L."/>
            <person name="Fitzpatrick D.A."/>
            <person name="Frisvad J.C."/>
            <person name="Nielsen K.L."/>
        </authorList>
    </citation>
    <scope>NUCLEOTIDE SEQUENCE</scope>
    <source>
        <strain evidence="6">IBT 15450</strain>
    </source>
</reference>
<feature type="binding site" evidence="3">
    <location>
        <position position="61"/>
    </location>
    <ligand>
        <name>substrate</name>
    </ligand>
</feature>
<dbReference type="AlphaFoldDB" id="A0AAD6IMN6"/>
<dbReference type="InterPro" id="IPR036188">
    <property type="entry name" value="FAD/NAD-bd_sf"/>
</dbReference>
<feature type="domain" description="Amine oxidase" evidence="5">
    <location>
        <begin position="10"/>
        <end position="462"/>
    </location>
</feature>
<protein>
    <recommendedName>
        <fullName evidence="4">Amine oxidase</fullName>
        <ecNumber evidence="4">1.4.3.-</ecNumber>
    </recommendedName>
</protein>
<evidence type="ECO:0000256" key="2">
    <source>
        <dbReference type="ARBA" id="ARBA00023002"/>
    </source>
</evidence>
<name>A0AAD6IMN6_PENCN</name>
<dbReference type="Gene3D" id="3.50.50.60">
    <property type="entry name" value="FAD/NAD(P)-binding domain"/>
    <property type="match status" value="1"/>
</dbReference>
<dbReference type="Pfam" id="PF01593">
    <property type="entry name" value="Amino_oxidase"/>
    <property type="match status" value="1"/>
</dbReference>
<reference evidence="6" key="2">
    <citation type="submission" date="2023-01" db="EMBL/GenBank/DDBJ databases">
        <authorList>
            <person name="Petersen C."/>
        </authorList>
    </citation>
    <scope>NUCLEOTIDE SEQUENCE</scope>
    <source>
        <strain evidence="6">IBT 15450</strain>
    </source>
</reference>
<dbReference type="InterPro" id="IPR050281">
    <property type="entry name" value="Flavin_monoamine_oxidase"/>
</dbReference>
<evidence type="ECO:0000256" key="4">
    <source>
        <dbReference type="RuleBase" id="RU362067"/>
    </source>
</evidence>
<dbReference type="Gene3D" id="1.10.405.10">
    <property type="entry name" value="Guanine Nucleotide Dissociation Inhibitor, domain 1"/>
    <property type="match status" value="1"/>
</dbReference>